<organism evidence="2 3">
    <name type="scientific">Duganella aceris</name>
    <dbReference type="NCBI Taxonomy" id="2703883"/>
    <lineage>
        <taxon>Bacteria</taxon>
        <taxon>Pseudomonadati</taxon>
        <taxon>Pseudomonadota</taxon>
        <taxon>Betaproteobacteria</taxon>
        <taxon>Burkholderiales</taxon>
        <taxon>Oxalobacteraceae</taxon>
        <taxon>Telluria group</taxon>
        <taxon>Duganella</taxon>
    </lineage>
</organism>
<reference evidence="3" key="1">
    <citation type="submission" date="2023-07" db="EMBL/GenBank/DDBJ databases">
        <title>Duganella aceri sp. nov., isolated from tree sap.</title>
        <authorList>
            <person name="Kim I.S."/>
        </authorList>
    </citation>
    <scope>NUCLEOTIDE SEQUENCE [LARGE SCALE GENOMIC DNA]</scope>
    <source>
        <strain evidence="3">SAP-35</strain>
    </source>
</reference>
<evidence type="ECO:0000259" key="1">
    <source>
        <dbReference type="Pfam" id="PF05117"/>
    </source>
</evidence>
<accession>A0ABX0FVC2</accession>
<feature type="domain" description="DUF695" evidence="1">
    <location>
        <begin position="26"/>
        <end position="151"/>
    </location>
</feature>
<keyword evidence="3" id="KW-1185">Reference proteome</keyword>
<comment type="caution">
    <text evidence="2">The sequence shown here is derived from an EMBL/GenBank/DDBJ whole genome shotgun (WGS) entry which is preliminary data.</text>
</comment>
<evidence type="ECO:0000313" key="2">
    <source>
        <dbReference type="EMBL" id="NGZ88630.1"/>
    </source>
</evidence>
<dbReference type="EMBL" id="JAADJT010000033">
    <property type="protein sequence ID" value="NGZ88630.1"/>
    <property type="molecule type" value="Genomic_DNA"/>
</dbReference>
<protein>
    <submittedName>
        <fullName evidence="2">DUF695 domain-containing protein</fullName>
    </submittedName>
</protein>
<proteinExistence type="predicted"/>
<evidence type="ECO:0000313" key="3">
    <source>
        <dbReference type="Proteomes" id="UP000666369"/>
    </source>
</evidence>
<dbReference type="Pfam" id="PF05117">
    <property type="entry name" value="DUF695"/>
    <property type="match status" value="1"/>
</dbReference>
<sequence>MNNFVPATDQVEISIPDEVEELFNVRRDGLPEVIAINEGLLSFPHHSIFPWYLCITLEAQYLIDNGMPSPRESELLFEMVDELSLVVMGGRTMSGSVNALFLARSTWNGKRELYYYVHDPKVVHGKLQQALNSKTWHREWSYRMEFDKEWEKATYIFQVFPQASGLSS</sequence>
<dbReference type="InterPro" id="IPR016097">
    <property type="entry name" value="DUF695"/>
</dbReference>
<name>A0ABX0FVC2_9BURK</name>
<gene>
    <name evidence="2" type="ORF">GW587_30815</name>
</gene>
<dbReference type="RefSeq" id="WP_166108745.1">
    <property type="nucleotide sequence ID" value="NZ_JAADJT010000033.1"/>
</dbReference>
<dbReference type="Proteomes" id="UP000666369">
    <property type="component" value="Unassembled WGS sequence"/>
</dbReference>